<evidence type="ECO:0000313" key="2">
    <source>
        <dbReference type="EMBL" id="KAE8657843.1"/>
    </source>
</evidence>
<reference evidence="2" key="1">
    <citation type="submission" date="2019-09" db="EMBL/GenBank/DDBJ databases">
        <title>Draft genome information of white flower Hibiscus syriacus.</title>
        <authorList>
            <person name="Kim Y.-M."/>
        </authorList>
    </citation>
    <scope>NUCLEOTIDE SEQUENCE [LARGE SCALE GENOMIC DNA]</scope>
    <source>
        <strain evidence="2">YM2019G1</strain>
    </source>
</reference>
<evidence type="ECO:0000256" key="1">
    <source>
        <dbReference type="SAM" id="MobiDB-lite"/>
    </source>
</evidence>
<name>A0A6A2WGG1_HIBSY</name>
<sequence>MDMARSYMQTHPPWASPSKNNTDFRSPSSVAMPLFKEETPYSIGANFLYSCKRKRNSLATGSWNIQDEIRKVRYKATEEMLGNLPSSTIAWSSFPSEHKKLHRLQKMYFILVLYQDQLHLIVNKNCPWDQVPLRAIIKEVFHGSALNLALGATYYPPPYPHYYGNRPASPLSIICRFTVCLLKRIKSKILDQLLARKTRQLRGDDNASGVAAEEKRKLCVRLLRRCQTANETDAASGSQHSWNMQHEGSPDQNTPTSKGSLAGKSDYSTEKQQQRQGDKVSRYSMRDRERRR</sequence>
<keyword evidence="3" id="KW-1185">Reference proteome</keyword>
<accession>A0A6A2WGG1</accession>
<evidence type="ECO:0000313" key="3">
    <source>
        <dbReference type="Proteomes" id="UP000436088"/>
    </source>
</evidence>
<dbReference type="AlphaFoldDB" id="A0A6A2WGG1"/>
<feature type="compositionally biased region" description="Polar residues" evidence="1">
    <location>
        <begin position="231"/>
        <end position="259"/>
    </location>
</feature>
<feature type="compositionally biased region" description="Basic and acidic residues" evidence="1">
    <location>
        <begin position="267"/>
        <end position="292"/>
    </location>
</feature>
<comment type="caution">
    <text evidence="2">The sequence shown here is derived from an EMBL/GenBank/DDBJ whole genome shotgun (WGS) entry which is preliminary data.</text>
</comment>
<organism evidence="2 3">
    <name type="scientific">Hibiscus syriacus</name>
    <name type="common">Rose of Sharon</name>
    <dbReference type="NCBI Taxonomy" id="106335"/>
    <lineage>
        <taxon>Eukaryota</taxon>
        <taxon>Viridiplantae</taxon>
        <taxon>Streptophyta</taxon>
        <taxon>Embryophyta</taxon>
        <taxon>Tracheophyta</taxon>
        <taxon>Spermatophyta</taxon>
        <taxon>Magnoliopsida</taxon>
        <taxon>eudicotyledons</taxon>
        <taxon>Gunneridae</taxon>
        <taxon>Pentapetalae</taxon>
        <taxon>rosids</taxon>
        <taxon>malvids</taxon>
        <taxon>Malvales</taxon>
        <taxon>Malvaceae</taxon>
        <taxon>Malvoideae</taxon>
        <taxon>Hibiscus</taxon>
    </lineage>
</organism>
<dbReference type="Proteomes" id="UP000436088">
    <property type="component" value="Unassembled WGS sequence"/>
</dbReference>
<dbReference type="EMBL" id="VEPZ02001752">
    <property type="protein sequence ID" value="KAE8657843.1"/>
    <property type="molecule type" value="Genomic_DNA"/>
</dbReference>
<feature type="region of interest" description="Disordered" evidence="1">
    <location>
        <begin position="231"/>
        <end position="292"/>
    </location>
</feature>
<feature type="region of interest" description="Disordered" evidence="1">
    <location>
        <begin position="1"/>
        <end position="23"/>
    </location>
</feature>
<proteinExistence type="predicted"/>
<protein>
    <submittedName>
        <fullName evidence="2">Uncharacterized protein</fullName>
    </submittedName>
</protein>
<gene>
    <name evidence="2" type="ORF">F3Y22_tig00116980pilonHSYRG00052</name>
</gene>